<dbReference type="AlphaFoldDB" id="A0A928Q3Q3"/>
<organism evidence="1 2">
    <name type="scientific">Faecalispora sporosphaeroides</name>
    <dbReference type="NCBI Taxonomy" id="1549"/>
    <lineage>
        <taxon>Bacteria</taxon>
        <taxon>Bacillati</taxon>
        <taxon>Bacillota</taxon>
        <taxon>Clostridia</taxon>
        <taxon>Eubacteriales</taxon>
        <taxon>Oscillospiraceae</taxon>
        <taxon>Faecalispora</taxon>
    </lineage>
</organism>
<sequence length="220" mass="24307">MYTDLVKKNPALSLLPVTDDSFRQYGRIVEEYDFTPWLKTMEQIAVPESGNVYVADDPRLTDTELAAAVKEKLNGSMPIEVGYCIGNGSQLNALEYHKMPELDLAVTDLVLLLADARDIRDNTLDTSLVKGYYVPAGTACELYGTTLHFAPCRVSDEGFKCVVVLPQGTNLPLERLPENARGEERLLWMQGKWLIAHPESAPAKNGAYAGLTGENIPVLY</sequence>
<dbReference type="Proteomes" id="UP000754750">
    <property type="component" value="Unassembled WGS sequence"/>
</dbReference>
<dbReference type="RefSeq" id="WP_326840216.1">
    <property type="nucleotide sequence ID" value="NZ_SVNY01000002.1"/>
</dbReference>
<gene>
    <name evidence="1" type="ORF">E7512_06200</name>
</gene>
<proteinExistence type="predicted"/>
<evidence type="ECO:0000313" key="2">
    <source>
        <dbReference type="Proteomes" id="UP000754750"/>
    </source>
</evidence>
<accession>A0A928Q3Q3</accession>
<comment type="caution">
    <text evidence="1">The sequence shown here is derived from an EMBL/GenBank/DDBJ whole genome shotgun (WGS) entry which is preliminary data.</text>
</comment>
<name>A0A928Q3Q3_9FIRM</name>
<dbReference type="InterPro" id="IPR032358">
    <property type="entry name" value="DUF4867"/>
</dbReference>
<dbReference type="EMBL" id="SVNY01000002">
    <property type="protein sequence ID" value="MBE6833161.1"/>
    <property type="molecule type" value="Genomic_DNA"/>
</dbReference>
<dbReference type="Pfam" id="PF16161">
    <property type="entry name" value="DUF4867"/>
    <property type="match status" value="1"/>
</dbReference>
<evidence type="ECO:0000313" key="1">
    <source>
        <dbReference type="EMBL" id="MBE6833161.1"/>
    </source>
</evidence>
<reference evidence="1" key="1">
    <citation type="submission" date="2019-04" db="EMBL/GenBank/DDBJ databases">
        <title>Evolution of Biomass-Degrading Anaerobic Consortia Revealed by Metagenomics.</title>
        <authorList>
            <person name="Peng X."/>
        </authorList>
    </citation>
    <scope>NUCLEOTIDE SEQUENCE</scope>
    <source>
        <strain evidence="1">SIG551</strain>
    </source>
</reference>
<protein>
    <submittedName>
        <fullName evidence="1">DUF4867 family protein</fullName>
    </submittedName>
</protein>